<dbReference type="GO" id="GO:0033178">
    <property type="term" value="C:proton-transporting two-sector ATPase complex, catalytic domain"/>
    <property type="evidence" value="ECO:0007669"/>
    <property type="project" value="InterPro"/>
</dbReference>
<evidence type="ECO:0000256" key="1">
    <source>
        <dbReference type="ARBA" id="ARBA00005901"/>
    </source>
</evidence>
<dbReference type="EMBL" id="CYZP01000009">
    <property type="protein sequence ID" value="CUN87536.1"/>
    <property type="molecule type" value="Genomic_DNA"/>
</dbReference>
<organism evidence="5 6">
    <name type="scientific">Blautia obeum</name>
    <dbReference type="NCBI Taxonomy" id="40520"/>
    <lineage>
        <taxon>Bacteria</taxon>
        <taxon>Bacillati</taxon>
        <taxon>Bacillota</taxon>
        <taxon>Clostridia</taxon>
        <taxon>Lachnospirales</taxon>
        <taxon>Lachnospiraceae</taxon>
        <taxon>Blautia</taxon>
    </lineage>
</organism>
<keyword evidence="3" id="KW-0406">Ion transport</keyword>
<keyword evidence="4" id="KW-0175">Coiled coil</keyword>
<dbReference type="GO" id="GO:0046961">
    <property type="term" value="F:proton-transporting ATPase activity, rotational mechanism"/>
    <property type="evidence" value="ECO:0007669"/>
    <property type="project" value="InterPro"/>
</dbReference>
<dbReference type="Proteomes" id="UP000095645">
    <property type="component" value="Unassembled WGS sequence"/>
</dbReference>
<evidence type="ECO:0000256" key="2">
    <source>
        <dbReference type="ARBA" id="ARBA00022448"/>
    </source>
</evidence>
<gene>
    <name evidence="5" type="ORF">ERS852476_01302</name>
</gene>
<comment type="similarity">
    <text evidence="1">Belongs to the V-ATPase E subunit family.</text>
</comment>
<dbReference type="SUPFAM" id="SSF160527">
    <property type="entry name" value="V-type ATPase subunit E-like"/>
    <property type="match status" value="1"/>
</dbReference>
<feature type="coiled-coil region" evidence="4">
    <location>
        <begin position="19"/>
        <end position="53"/>
    </location>
</feature>
<dbReference type="AlphaFoldDB" id="A0A174AJB4"/>
<evidence type="ECO:0000256" key="4">
    <source>
        <dbReference type="SAM" id="Coils"/>
    </source>
</evidence>
<dbReference type="Pfam" id="PF01991">
    <property type="entry name" value="vATP-synt_E"/>
    <property type="match status" value="1"/>
</dbReference>
<evidence type="ECO:0000256" key="3">
    <source>
        <dbReference type="ARBA" id="ARBA00023065"/>
    </source>
</evidence>
<dbReference type="InterPro" id="IPR002842">
    <property type="entry name" value="ATPase_V1_Esu"/>
</dbReference>
<reference evidence="5 6" key="1">
    <citation type="submission" date="2015-09" db="EMBL/GenBank/DDBJ databases">
        <authorList>
            <consortium name="Pathogen Informatics"/>
        </authorList>
    </citation>
    <scope>NUCLEOTIDE SEQUENCE [LARGE SCALE GENOMIC DNA]</scope>
    <source>
        <strain evidence="5 6">2789STDY5834861</strain>
    </source>
</reference>
<dbReference type="InterPro" id="IPR038495">
    <property type="entry name" value="ATPase_E_C"/>
</dbReference>
<dbReference type="Gene3D" id="3.30.2320.30">
    <property type="entry name" value="ATP synthase, E subunit, C-terminal"/>
    <property type="match status" value="1"/>
</dbReference>
<evidence type="ECO:0000313" key="6">
    <source>
        <dbReference type="Proteomes" id="UP000095645"/>
    </source>
</evidence>
<dbReference type="RefSeq" id="WP_055057776.1">
    <property type="nucleotide sequence ID" value="NZ_CYZP01000009.1"/>
</dbReference>
<protein>
    <submittedName>
        <fullName evidence="5">V-type ATP synthase subunit E</fullName>
    </submittedName>
</protein>
<sequence length="195" mass="22009">MTIDEKLSHFYDITVEEAHEKAAAILDEHKAALEKMAEEHKTLSEENAQTQIKAETASARREINKALSAEQLTIKRDWTRKQNELKEKIFSEVKGLLESFTKTPEYENYLTAKIKEALDFAGNDEITIYLSPEDSSLAEKLQQTTGTAIQLAKDSFLGGIRATIPQKNILIDHSFAGNFEAAYKEFKFDGGPEHE</sequence>
<evidence type="ECO:0000313" key="5">
    <source>
        <dbReference type="EMBL" id="CUN87536.1"/>
    </source>
</evidence>
<name>A0A174AJB4_9FIRM</name>
<keyword evidence="2" id="KW-0813">Transport</keyword>
<accession>A0A174AJB4</accession>
<proteinExistence type="inferred from homology"/>